<protein>
    <recommendedName>
        <fullName evidence="6">Ribosome biogenesis protein YTM1</fullName>
    </recommendedName>
</protein>
<dbReference type="AlphaFoldDB" id="A0A4P9ZWE0"/>
<evidence type="ECO:0000259" key="8">
    <source>
        <dbReference type="Pfam" id="PF08154"/>
    </source>
</evidence>
<evidence type="ECO:0000256" key="1">
    <source>
        <dbReference type="ARBA" id="ARBA00022517"/>
    </source>
</evidence>
<dbReference type="InterPro" id="IPR028599">
    <property type="entry name" value="WDR12/Ytm1"/>
</dbReference>
<dbReference type="InterPro" id="IPR001680">
    <property type="entry name" value="WD40_rpt"/>
</dbReference>
<keyword evidence="5 6" id="KW-0539">Nucleus</keyword>
<keyword evidence="3 7" id="KW-0853">WD repeat</keyword>
<dbReference type="GO" id="GO:0030687">
    <property type="term" value="C:preribosome, large subunit precursor"/>
    <property type="evidence" value="ECO:0007669"/>
    <property type="project" value="UniProtKB-UniRule"/>
</dbReference>
<dbReference type="Pfam" id="PF08154">
    <property type="entry name" value="NLE"/>
    <property type="match status" value="1"/>
</dbReference>
<organism evidence="9 10">
    <name type="scientific">Dimargaris cristalligena</name>
    <dbReference type="NCBI Taxonomy" id="215637"/>
    <lineage>
        <taxon>Eukaryota</taxon>
        <taxon>Fungi</taxon>
        <taxon>Fungi incertae sedis</taxon>
        <taxon>Zoopagomycota</taxon>
        <taxon>Kickxellomycotina</taxon>
        <taxon>Dimargaritomycetes</taxon>
        <taxon>Dimargaritales</taxon>
        <taxon>Dimargaritaceae</taxon>
        <taxon>Dimargaris</taxon>
    </lineage>
</organism>
<evidence type="ECO:0000313" key="9">
    <source>
        <dbReference type="EMBL" id="RKP37954.1"/>
    </source>
</evidence>
<evidence type="ECO:0000313" key="10">
    <source>
        <dbReference type="Proteomes" id="UP000268162"/>
    </source>
</evidence>
<feature type="repeat" description="WD" evidence="7">
    <location>
        <begin position="275"/>
        <end position="317"/>
    </location>
</feature>
<evidence type="ECO:0000256" key="6">
    <source>
        <dbReference type="HAMAP-Rule" id="MF_03029"/>
    </source>
</evidence>
<keyword evidence="4" id="KW-0677">Repeat</keyword>
<gene>
    <name evidence="6" type="primary">YTM1</name>
    <name evidence="9" type="ORF">BJ085DRAFT_17107</name>
</gene>
<dbReference type="EMBL" id="ML002425">
    <property type="protein sequence ID" value="RKP37954.1"/>
    <property type="molecule type" value="Genomic_DNA"/>
</dbReference>
<name>A0A4P9ZWE0_9FUNG</name>
<feature type="domain" description="NLE" evidence="8">
    <location>
        <begin position="8"/>
        <end position="70"/>
    </location>
</feature>
<dbReference type="HAMAP" id="MF_03029">
    <property type="entry name" value="WDR12"/>
    <property type="match status" value="1"/>
</dbReference>
<dbReference type="PROSITE" id="PS00678">
    <property type="entry name" value="WD_REPEATS_1"/>
    <property type="match status" value="2"/>
</dbReference>
<dbReference type="GO" id="GO:0005654">
    <property type="term" value="C:nucleoplasm"/>
    <property type="evidence" value="ECO:0007669"/>
    <property type="project" value="UniProtKB-SubCell"/>
</dbReference>
<dbReference type="GO" id="GO:0000463">
    <property type="term" value="P:maturation of LSU-rRNA from tricistronic rRNA transcript (SSU-rRNA, 5.8S rRNA, LSU-rRNA)"/>
    <property type="evidence" value="ECO:0007669"/>
    <property type="project" value="UniProtKB-UniRule"/>
</dbReference>
<reference evidence="10" key="1">
    <citation type="journal article" date="2018" name="Nat. Microbiol.">
        <title>Leveraging single-cell genomics to expand the fungal tree of life.</title>
        <authorList>
            <person name="Ahrendt S.R."/>
            <person name="Quandt C.A."/>
            <person name="Ciobanu D."/>
            <person name="Clum A."/>
            <person name="Salamov A."/>
            <person name="Andreopoulos B."/>
            <person name="Cheng J.F."/>
            <person name="Woyke T."/>
            <person name="Pelin A."/>
            <person name="Henrissat B."/>
            <person name="Reynolds N.K."/>
            <person name="Benny G.L."/>
            <person name="Smith M.E."/>
            <person name="James T.Y."/>
            <person name="Grigoriev I.V."/>
        </authorList>
    </citation>
    <scope>NUCLEOTIDE SEQUENCE [LARGE SCALE GENOMIC DNA]</scope>
    <source>
        <strain evidence="10">RSA 468</strain>
    </source>
</reference>
<proteinExistence type="inferred from homology"/>
<dbReference type="SMART" id="SM00320">
    <property type="entry name" value="WD40"/>
    <property type="match status" value="7"/>
</dbReference>
<comment type="subunit">
    <text evidence="6">Component of the NOP7 complex, composed of ERB1, NOP7 and YTM1. Within the NOP7 complex ERB1 appears to interact directly with NOP7 and YTM1. The NOP7 complex also associates with the 66S pre-ribosome.</text>
</comment>
<evidence type="ECO:0000256" key="4">
    <source>
        <dbReference type="ARBA" id="ARBA00022737"/>
    </source>
</evidence>
<feature type="repeat" description="WD" evidence="7">
    <location>
        <begin position="324"/>
        <end position="351"/>
    </location>
</feature>
<feature type="repeat" description="WD" evidence="7">
    <location>
        <begin position="363"/>
        <end position="405"/>
    </location>
</feature>
<feature type="repeat" description="WD" evidence="7">
    <location>
        <begin position="209"/>
        <end position="250"/>
    </location>
</feature>
<keyword evidence="2 6" id="KW-0698">rRNA processing</keyword>
<dbReference type="GO" id="GO:0005730">
    <property type="term" value="C:nucleolus"/>
    <property type="evidence" value="ECO:0007669"/>
    <property type="project" value="UniProtKB-SubCell"/>
</dbReference>
<evidence type="ECO:0000256" key="2">
    <source>
        <dbReference type="ARBA" id="ARBA00022552"/>
    </source>
</evidence>
<dbReference type="PROSITE" id="PS50294">
    <property type="entry name" value="WD_REPEATS_REGION"/>
    <property type="match status" value="3"/>
</dbReference>
<dbReference type="Pfam" id="PF00400">
    <property type="entry name" value="WD40"/>
    <property type="match status" value="6"/>
</dbReference>
<dbReference type="PRINTS" id="PR00320">
    <property type="entry name" value="GPROTEINBRPT"/>
</dbReference>
<dbReference type="GO" id="GO:0000466">
    <property type="term" value="P:maturation of 5.8S rRNA from tricistronic rRNA transcript (SSU-rRNA, 5.8S rRNA, LSU-rRNA)"/>
    <property type="evidence" value="ECO:0007669"/>
    <property type="project" value="UniProtKB-UniRule"/>
</dbReference>
<evidence type="ECO:0000256" key="5">
    <source>
        <dbReference type="ARBA" id="ARBA00023242"/>
    </source>
</evidence>
<dbReference type="Proteomes" id="UP000268162">
    <property type="component" value="Unassembled WGS sequence"/>
</dbReference>
<dbReference type="PROSITE" id="PS50082">
    <property type="entry name" value="WD_REPEATS_2"/>
    <property type="match status" value="4"/>
</dbReference>
<dbReference type="GO" id="GO:0043021">
    <property type="term" value="F:ribonucleoprotein complex binding"/>
    <property type="evidence" value="ECO:0007669"/>
    <property type="project" value="UniProtKB-UniRule"/>
</dbReference>
<keyword evidence="10" id="KW-1185">Reference proteome</keyword>
<comment type="similarity">
    <text evidence="6">Belongs to the WD repeat WDR12/YTM1 family.</text>
</comment>
<comment type="subcellular location">
    <subcellularLocation>
        <location evidence="6">Nucleus</location>
        <location evidence="6">Nucleolus</location>
    </subcellularLocation>
    <subcellularLocation>
        <location evidence="6">Nucleus</location>
        <location evidence="6">Nucleoplasm</location>
    </subcellularLocation>
</comment>
<comment type="function">
    <text evidence="6">Component of the NOP7 complex, which is required for maturation of the 25S and 5.8S ribosomal RNAs and formation of the 60S ribosome.</text>
</comment>
<dbReference type="InterPro" id="IPR036322">
    <property type="entry name" value="WD40_repeat_dom_sf"/>
</dbReference>
<accession>A0A4P9ZWE0</accession>
<dbReference type="SUPFAM" id="SSF50978">
    <property type="entry name" value="WD40 repeat-like"/>
    <property type="match status" value="1"/>
</dbReference>
<dbReference type="InterPro" id="IPR015943">
    <property type="entry name" value="WD40/YVTN_repeat-like_dom_sf"/>
</dbReference>
<dbReference type="InterPro" id="IPR020472">
    <property type="entry name" value="WD40_PAC1"/>
</dbReference>
<evidence type="ECO:0000256" key="7">
    <source>
        <dbReference type="PROSITE-ProRule" id="PRU00221"/>
    </source>
</evidence>
<keyword evidence="1 6" id="KW-0690">Ribosome biogenesis</keyword>
<evidence type="ECO:0000256" key="3">
    <source>
        <dbReference type="ARBA" id="ARBA00022574"/>
    </source>
</evidence>
<dbReference type="InterPro" id="IPR019775">
    <property type="entry name" value="WD40_repeat_CS"/>
</dbReference>
<dbReference type="STRING" id="215637.A0A4P9ZWE0"/>
<sequence length="451" mass="49188">MSTQESQVQVRFVTKSAKYTVPDVPLLVPIVLKRDGLSELVNFLLKLETPVPFQFLAGGQLLRTSLASFIKSQPDLSAENILEIEYIESMVPPKRVSEYKVDDWISQVCTAANGAVLVGCYDGTAKVYDQSCQLMYNLAAHRSAVKAVAWMHSNAKDWQAPQTTFLTGSQDCSIMGWSLNQTTPTAGDVTATNEKGPEPSLQARPAFECLGHTGSIESISANRSGTQFASASSDGTIKLWSTREHSGKSQATVNETKRRKLNGSAIPLKRALCSLVGHNGAVNTVCYNTQDERFLYSGGFDYSLRTWDAERRVNLNTRPGDKVILDLAYSGLSHLIATANADRLIRLWDTRVQEGEPGVKLTLSGHRAWVSAVDWSPTSPFMLASASHDGTVKIWDVRSPTASLYTVNPAAQDMEESGSRKGQKLLTVDWSGSTLASGGEEGVLRLTSVEY</sequence>
<dbReference type="Gene3D" id="2.130.10.10">
    <property type="entry name" value="YVTN repeat-like/Quinoprotein amine dehydrogenase"/>
    <property type="match status" value="1"/>
</dbReference>
<dbReference type="PANTHER" id="PTHR19855">
    <property type="entry name" value="WD40 REPEAT PROTEIN 12, 37"/>
    <property type="match status" value="1"/>
</dbReference>
<dbReference type="InterPro" id="IPR012972">
    <property type="entry name" value="NLE"/>
</dbReference>
<dbReference type="PANTHER" id="PTHR19855:SF11">
    <property type="entry name" value="RIBOSOME BIOGENESIS PROTEIN WDR12"/>
    <property type="match status" value="1"/>
</dbReference>